<gene>
    <name evidence="2" type="ORF">BCR32DRAFT_324561</name>
</gene>
<feature type="compositionally biased region" description="Low complexity" evidence="1">
    <location>
        <begin position="328"/>
        <end position="345"/>
    </location>
</feature>
<feature type="region of interest" description="Disordered" evidence="1">
    <location>
        <begin position="400"/>
        <end position="426"/>
    </location>
</feature>
<feature type="compositionally biased region" description="Acidic residues" evidence="1">
    <location>
        <begin position="403"/>
        <end position="426"/>
    </location>
</feature>
<dbReference type="Proteomes" id="UP000193944">
    <property type="component" value="Unassembled WGS sequence"/>
</dbReference>
<feature type="compositionally biased region" description="Acidic residues" evidence="1">
    <location>
        <begin position="181"/>
        <end position="207"/>
    </location>
</feature>
<dbReference type="OrthoDB" id="10620702at2759"/>
<dbReference type="AlphaFoldDB" id="A0A1Y1XPF3"/>
<feature type="compositionally biased region" description="Low complexity" evidence="1">
    <location>
        <begin position="208"/>
        <end position="232"/>
    </location>
</feature>
<organism evidence="2 3">
    <name type="scientific">Anaeromyces robustus</name>
    <dbReference type="NCBI Taxonomy" id="1754192"/>
    <lineage>
        <taxon>Eukaryota</taxon>
        <taxon>Fungi</taxon>
        <taxon>Fungi incertae sedis</taxon>
        <taxon>Chytridiomycota</taxon>
        <taxon>Chytridiomycota incertae sedis</taxon>
        <taxon>Neocallimastigomycetes</taxon>
        <taxon>Neocallimastigales</taxon>
        <taxon>Neocallimastigaceae</taxon>
        <taxon>Anaeromyces</taxon>
    </lineage>
</organism>
<evidence type="ECO:0000313" key="2">
    <source>
        <dbReference type="EMBL" id="ORX87204.1"/>
    </source>
</evidence>
<protein>
    <submittedName>
        <fullName evidence="2">Uncharacterized protein</fullName>
    </submittedName>
</protein>
<sequence length="438" mass="49909">MSLLSHFSQSLFSSLFNKKKETNNKDNTTREIDTSSTNSLSSIPSFSILNHSLTNNINNNYNLNDYNSTIVTRENIFFGKDIDTNDTHEIINYNLKKLRNGQKLGSMDEKEKKNEEDIIIHPIEELSSEPIIESNIIERELINKSIHTKNVNEIENDNDNNNDNESLMESDNDDNDKTETEIETEIEDENENENTSDEDDDEDETENESNTSIDSDTNKNQDQNQNQNQNKNQQEKSKIKSKHNSIDSLTDSIIAEDLDLDKLIYNVPPSFTRINNSNIKEGFPMLRFTDSMSVPASMTKFRQTPMGRSYATRNILSLSRSYNSSPKNTTTTTTPNTNTTTTNPPYLTIPGIKTIELPKSSLKSNHHLRKRSTLALSLSLSNSFSAPLSTSLLAIQQPSMINDDNDDDDIQNITNDSEDSYDPFDDEEEEYDIFIFNE</sequence>
<feature type="region of interest" description="Disordered" evidence="1">
    <location>
        <begin position="153"/>
        <end position="244"/>
    </location>
</feature>
<feature type="compositionally biased region" description="Acidic residues" evidence="1">
    <location>
        <begin position="154"/>
        <end position="174"/>
    </location>
</feature>
<feature type="region of interest" description="Disordered" evidence="1">
    <location>
        <begin position="319"/>
        <end position="347"/>
    </location>
</feature>
<accession>A0A1Y1XPF3</accession>
<reference evidence="2 3" key="2">
    <citation type="submission" date="2016-08" db="EMBL/GenBank/DDBJ databases">
        <title>Pervasive Adenine N6-methylation of Active Genes in Fungi.</title>
        <authorList>
            <consortium name="DOE Joint Genome Institute"/>
            <person name="Mondo S.J."/>
            <person name="Dannebaum R.O."/>
            <person name="Kuo R.C."/>
            <person name="Labutti K."/>
            <person name="Haridas S."/>
            <person name="Kuo A."/>
            <person name="Salamov A."/>
            <person name="Ahrendt S.R."/>
            <person name="Lipzen A."/>
            <person name="Sullivan W."/>
            <person name="Andreopoulos W.B."/>
            <person name="Clum A."/>
            <person name="Lindquist E."/>
            <person name="Daum C."/>
            <person name="Ramamoorthy G.K."/>
            <person name="Gryganskyi A."/>
            <person name="Culley D."/>
            <person name="Magnuson J.K."/>
            <person name="James T.Y."/>
            <person name="O'Malley M.A."/>
            <person name="Stajich J.E."/>
            <person name="Spatafora J.W."/>
            <person name="Visel A."/>
            <person name="Grigoriev I.V."/>
        </authorList>
    </citation>
    <scope>NUCLEOTIDE SEQUENCE [LARGE SCALE GENOMIC DNA]</scope>
    <source>
        <strain evidence="2 3">S4</strain>
    </source>
</reference>
<evidence type="ECO:0000256" key="1">
    <source>
        <dbReference type="SAM" id="MobiDB-lite"/>
    </source>
</evidence>
<comment type="caution">
    <text evidence="2">The sequence shown here is derived from an EMBL/GenBank/DDBJ whole genome shotgun (WGS) entry which is preliminary data.</text>
</comment>
<name>A0A1Y1XPF3_9FUNG</name>
<evidence type="ECO:0000313" key="3">
    <source>
        <dbReference type="Proteomes" id="UP000193944"/>
    </source>
</evidence>
<keyword evidence="3" id="KW-1185">Reference proteome</keyword>
<proteinExistence type="predicted"/>
<reference evidence="2 3" key="1">
    <citation type="submission" date="2016-08" db="EMBL/GenBank/DDBJ databases">
        <title>A Parts List for Fungal Cellulosomes Revealed by Comparative Genomics.</title>
        <authorList>
            <consortium name="DOE Joint Genome Institute"/>
            <person name="Haitjema C.H."/>
            <person name="Gilmore S.P."/>
            <person name="Henske J.K."/>
            <person name="Solomon K.V."/>
            <person name="De Groot R."/>
            <person name="Kuo A."/>
            <person name="Mondo S.J."/>
            <person name="Salamov A.A."/>
            <person name="Labutti K."/>
            <person name="Zhao Z."/>
            <person name="Chiniquy J."/>
            <person name="Barry K."/>
            <person name="Brewer H.M."/>
            <person name="Purvine S.O."/>
            <person name="Wright A.T."/>
            <person name="Boxma B."/>
            <person name="Van Alen T."/>
            <person name="Hackstein J.H."/>
            <person name="Baker S.E."/>
            <person name="Grigoriev I.V."/>
            <person name="O'Malley M.A."/>
        </authorList>
    </citation>
    <scope>NUCLEOTIDE SEQUENCE [LARGE SCALE GENOMIC DNA]</scope>
    <source>
        <strain evidence="2 3">S4</strain>
    </source>
</reference>
<dbReference type="EMBL" id="MCFG01000011">
    <property type="protein sequence ID" value="ORX87204.1"/>
    <property type="molecule type" value="Genomic_DNA"/>
</dbReference>